<sequence length="131" mass="14968">MQRDEAIAGGLRIIEGDVVKWSLRSCGRLVQEETMDWRSELIKVQRNSLISSSVFRMPSELVPLINLCRHGFHGTEVQTDLVFFRSYCLGDAGSFELWLIEICFLNDAGYKELKNDKGLKELTWIRSIVSG</sequence>
<reference evidence="1 2" key="1">
    <citation type="submission" date="2023-01" db="EMBL/GenBank/DDBJ databases">
        <authorList>
            <person name="Kreplak J."/>
        </authorList>
    </citation>
    <scope>NUCLEOTIDE SEQUENCE [LARGE SCALE GENOMIC DNA]</scope>
</reference>
<keyword evidence="2" id="KW-1185">Reference proteome</keyword>
<accession>A0AAV0ZRM8</accession>
<evidence type="ECO:0000313" key="1">
    <source>
        <dbReference type="EMBL" id="CAI8599040.1"/>
    </source>
</evidence>
<dbReference type="Proteomes" id="UP001157006">
    <property type="component" value="Chromosome 2"/>
</dbReference>
<protein>
    <submittedName>
        <fullName evidence="1">Uncharacterized protein</fullName>
    </submittedName>
</protein>
<proteinExistence type="predicted"/>
<dbReference type="EMBL" id="OX451737">
    <property type="protein sequence ID" value="CAI8599040.1"/>
    <property type="molecule type" value="Genomic_DNA"/>
</dbReference>
<gene>
    <name evidence="1" type="ORF">VFH_II156560</name>
</gene>
<dbReference type="AlphaFoldDB" id="A0AAV0ZRM8"/>
<evidence type="ECO:0000313" key="2">
    <source>
        <dbReference type="Proteomes" id="UP001157006"/>
    </source>
</evidence>
<name>A0AAV0ZRM8_VICFA</name>
<organism evidence="1 2">
    <name type="scientific">Vicia faba</name>
    <name type="common">Broad bean</name>
    <name type="synonym">Faba vulgaris</name>
    <dbReference type="NCBI Taxonomy" id="3906"/>
    <lineage>
        <taxon>Eukaryota</taxon>
        <taxon>Viridiplantae</taxon>
        <taxon>Streptophyta</taxon>
        <taxon>Embryophyta</taxon>
        <taxon>Tracheophyta</taxon>
        <taxon>Spermatophyta</taxon>
        <taxon>Magnoliopsida</taxon>
        <taxon>eudicotyledons</taxon>
        <taxon>Gunneridae</taxon>
        <taxon>Pentapetalae</taxon>
        <taxon>rosids</taxon>
        <taxon>fabids</taxon>
        <taxon>Fabales</taxon>
        <taxon>Fabaceae</taxon>
        <taxon>Papilionoideae</taxon>
        <taxon>50 kb inversion clade</taxon>
        <taxon>NPAAA clade</taxon>
        <taxon>Hologalegina</taxon>
        <taxon>IRL clade</taxon>
        <taxon>Fabeae</taxon>
        <taxon>Vicia</taxon>
    </lineage>
</organism>